<evidence type="ECO:0000256" key="4">
    <source>
        <dbReference type="SAM" id="Coils"/>
    </source>
</evidence>
<feature type="domain" description="Methyl-accepting transducer" evidence="7">
    <location>
        <begin position="509"/>
        <end position="745"/>
    </location>
</feature>
<evidence type="ECO:0000313" key="10">
    <source>
        <dbReference type="Proteomes" id="UP000010471"/>
    </source>
</evidence>
<evidence type="ECO:0000259" key="7">
    <source>
        <dbReference type="PROSITE" id="PS50111"/>
    </source>
</evidence>
<dbReference type="PANTHER" id="PTHR32089">
    <property type="entry name" value="METHYL-ACCEPTING CHEMOTAXIS PROTEIN MCPB"/>
    <property type="match status" value="1"/>
</dbReference>
<feature type="domain" description="HAMP" evidence="8">
    <location>
        <begin position="453"/>
        <end position="504"/>
    </location>
</feature>
<dbReference type="PANTHER" id="PTHR32089:SF114">
    <property type="entry name" value="METHYL-ACCEPTING CHEMOTAXIS PROTEIN MCPB"/>
    <property type="match status" value="1"/>
</dbReference>
<dbReference type="SMART" id="SM00304">
    <property type="entry name" value="HAMP"/>
    <property type="match status" value="2"/>
</dbReference>
<keyword evidence="10" id="KW-1185">Reference proteome</keyword>
<dbReference type="EMBL" id="CP003630">
    <property type="protein sequence ID" value="AFZ20988.1"/>
    <property type="molecule type" value="Genomic_DNA"/>
</dbReference>
<sequence>MTQIPPQNSFTKTSNEYPFAPNNLPVGDETPVMEESASSPTLLSSEKPESYLQNLDLSVQEQQTPWKRFSNQAFISLRTKATALALAIGTIPVALVGTTAYLTASTGIKAEIIQNEQHNTASLQQKLNLFVKQRYEDIVILSKFDAFTNSQVRNSLTSEGKNAILKDWIDSGKIYNSIVVYNPPQRETIASAGDKFDLEPVLKADYTQAVLETDRPIIVDPRQSLTQGVGFSFYTAAPVKDKSTNKTVALVRTRASMAAVKDFFYQGEANLGREFYITDSQGKITASSNPKAVEKNLADLFPKLSSRLQKGGKQKLTTILSEKGQEQIFTYVPNEELRRAYGLNWSLVVARPTVVAFAPQRQLLITLLLGTVFFTALVAVIAITIANRATRPILEATDAVVKIGQGDLNTRLIVQGDDELGLLVNNINDMAGQLGILLHEKERVADEQRQLTELLQSRVLELLEEVEPINDGDLTIRATVTADDIGTIADSYNFMVSNLREIVTKVQFAATNVATTTSNNEQSIQALSQEAVRQTEEITVALKQVQEMAQSARQVALSAEKAAEVVRRASQTVEEGDAAINRTVEGIVAIRETVSQTRQKVKYLGESSQKISTVVNLISEFASQTKMLAFNASIEATRAGEQGRGFAIVADEVRTLAQQSAEASREIEKLIAAIQGETNEVIAAMEEGTEQVVMGTKLVDETRHTLSKITVASAEVSQLVEEIAQAAIEQSGVSETVTQTMTNVAQISDKTSQEATVVSSSFEELQRVAKALQEDVAQFKVS</sequence>
<dbReference type="GO" id="GO:0007165">
    <property type="term" value="P:signal transduction"/>
    <property type="evidence" value="ECO:0007669"/>
    <property type="project" value="UniProtKB-KW"/>
</dbReference>
<dbReference type="Gene3D" id="6.10.340.10">
    <property type="match status" value="1"/>
</dbReference>
<dbReference type="STRING" id="1173027.Mic7113_5341"/>
<dbReference type="Gene3D" id="3.30.450.20">
    <property type="entry name" value="PAS domain"/>
    <property type="match status" value="1"/>
</dbReference>
<dbReference type="KEGG" id="mic:Mic7113_5341"/>
<dbReference type="AlphaFoldDB" id="K9WLB6"/>
<dbReference type="RefSeq" id="WP_015185121.1">
    <property type="nucleotide sequence ID" value="NC_019738.1"/>
</dbReference>
<gene>
    <name evidence="9" type="ORF">Mic7113_5341</name>
</gene>
<evidence type="ECO:0000256" key="3">
    <source>
        <dbReference type="PROSITE-ProRule" id="PRU00284"/>
    </source>
</evidence>
<evidence type="ECO:0000313" key="9">
    <source>
        <dbReference type="EMBL" id="AFZ20988.1"/>
    </source>
</evidence>
<evidence type="ECO:0000256" key="6">
    <source>
        <dbReference type="SAM" id="Phobius"/>
    </source>
</evidence>
<dbReference type="InterPro" id="IPR004089">
    <property type="entry name" value="MCPsignal_dom"/>
</dbReference>
<dbReference type="PRINTS" id="PR00260">
    <property type="entry name" value="CHEMTRNSDUCR"/>
</dbReference>
<dbReference type="OrthoDB" id="419276at2"/>
<keyword evidence="6" id="KW-0812">Transmembrane</keyword>
<evidence type="ECO:0000259" key="8">
    <source>
        <dbReference type="PROSITE" id="PS50885"/>
    </source>
</evidence>
<dbReference type="Pfam" id="PF00672">
    <property type="entry name" value="HAMP"/>
    <property type="match status" value="1"/>
</dbReference>
<dbReference type="Proteomes" id="UP000010471">
    <property type="component" value="Chromosome"/>
</dbReference>
<dbReference type="GO" id="GO:0004888">
    <property type="term" value="F:transmembrane signaling receptor activity"/>
    <property type="evidence" value="ECO:0007669"/>
    <property type="project" value="InterPro"/>
</dbReference>
<protein>
    <submittedName>
        <fullName evidence="9">Methyl-accepting chemotaxis protein</fullName>
    </submittedName>
</protein>
<organism evidence="9 10">
    <name type="scientific">Allocoleopsis franciscana PCC 7113</name>
    <dbReference type="NCBI Taxonomy" id="1173027"/>
    <lineage>
        <taxon>Bacteria</taxon>
        <taxon>Bacillati</taxon>
        <taxon>Cyanobacteriota</taxon>
        <taxon>Cyanophyceae</taxon>
        <taxon>Coleofasciculales</taxon>
        <taxon>Coleofasciculaceae</taxon>
        <taxon>Allocoleopsis</taxon>
        <taxon>Allocoleopsis franciscana</taxon>
    </lineage>
</organism>
<dbReference type="Pfam" id="PF00015">
    <property type="entry name" value="MCPsignal"/>
    <property type="match status" value="1"/>
</dbReference>
<dbReference type="eggNOG" id="COG3850">
    <property type="taxonomic scope" value="Bacteria"/>
</dbReference>
<dbReference type="PROSITE" id="PS50111">
    <property type="entry name" value="CHEMOTAXIS_TRANSDUC_2"/>
    <property type="match status" value="1"/>
</dbReference>
<dbReference type="SUPFAM" id="SSF158472">
    <property type="entry name" value="HAMP domain-like"/>
    <property type="match status" value="1"/>
</dbReference>
<dbReference type="SUPFAM" id="SSF58104">
    <property type="entry name" value="Methyl-accepting chemotaxis protein (MCP) signaling domain"/>
    <property type="match status" value="1"/>
</dbReference>
<keyword evidence="4" id="KW-0175">Coiled coil</keyword>
<dbReference type="SMART" id="SM00283">
    <property type="entry name" value="MA"/>
    <property type="match status" value="1"/>
</dbReference>
<name>K9WLB6_9CYAN</name>
<feature type="transmembrane region" description="Helical" evidence="6">
    <location>
        <begin position="363"/>
        <end position="386"/>
    </location>
</feature>
<feature type="region of interest" description="Disordered" evidence="5">
    <location>
        <begin position="1"/>
        <end position="45"/>
    </location>
</feature>
<dbReference type="GO" id="GO:0006935">
    <property type="term" value="P:chemotaxis"/>
    <property type="evidence" value="ECO:0007669"/>
    <property type="project" value="InterPro"/>
</dbReference>
<proteinExistence type="inferred from homology"/>
<accession>K9WLB6</accession>
<dbReference type="CDD" id="cd11386">
    <property type="entry name" value="MCP_signal"/>
    <property type="match status" value="1"/>
</dbReference>
<evidence type="ECO:0000256" key="5">
    <source>
        <dbReference type="SAM" id="MobiDB-lite"/>
    </source>
</evidence>
<comment type="similarity">
    <text evidence="2">Belongs to the methyl-accepting chemotaxis (MCP) protein family.</text>
</comment>
<dbReference type="HOGENOM" id="CLU_000445_50_2_3"/>
<dbReference type="InterPro" id="IPR003660">
    <property type="entry name" value="HAMP_dom"/>
</dbReference>
<dbReference type="GO" id="GO:0016020">
    <property type="term" value="C:membrane"/>
    <property type="evidence" value="ECO:0007669"/>
    <property type="project" value="InterPro"/>
</dbReference>
<dbReference type="InterPro" id="IPR004090">
    <property type="entry name" value="Chemotax_Me-accpt_rcpt"/>
</dbReference>
<dbReference type="CDD" id="cd06225">
    <property type="entry name" value="HAMP"/>
    <property type="match status" value="2"/>
</dbReference>
<dbReference type="CDD" id="cd18774">
    <property type="entry name" value="PDC2_HK_sensor"/>
    <property type="match status" value="1"/>
</dbReference>
<keyword evidence="1 3" id="KW-0807">Transducer</keyword>
<dbReference type="PATRIC" id="fig|1173027.3.peg.5917"/>
<dbReference type="PROSITE" id="PS50885">
    <property type="entry name" value="HAMP"/>
    <property type="match status" value="2"/>
</dbReference>
<dbReference type="FunFam" id="1.10.287.950:FF:000001">
    <property type="entry name" value="Methyl-accepting chemotaxis sensory transducer"/>
    <property type="match status" value="1"/>
</dbReference>
<dbReference type="eggNOG" id="COG0840">
    <property type="taxonomic scope" value="Bacteria"/>
</dbReference>
<evidence type="ECO:0000256" key="2">
    <source>
        <dbReference type="ARBA" id="ARBA00029447"/>
    </source>
</evidence>
<keyword evidence="6" id="KW-1133">Transmembrane helix</keyword>
<keyword evidence="6" id="KW-0472">Membrane</keyword>
<reference evidence="9 10" key="1">
    <citation type="submission" date="2012-06" db="EMBL/GenBank/DDBJ databases">
        <title>Finished chromosome of genome of Microcoleus sp. PCC 7113.</title>
        <authorList>
            <consortium name="US DOE Joint Genome Institute"/>
            <person name="Gugger M."/>
            <person name="Coursin T."/>
            <person name="Rippka R."/>
            <person name="Tandeau De Marsac N."/>
            <person name="Huntemann M."/>
            <person name="Wei C.-L."/>
            <person name="Han J."/>
            <person name="Detter J.C."/>
            <person name="Han C."/>
            <person name="Tapia R."/>
            <person name="Chen A."/>
            <person name="Kyrpides N."/>
            <person name="Mavromatis K."/>
            <person name="Markowitz V."/>
            <person name="Szeto E."/>
            <person name="Ivanova N."/>
            <person name="Pagani I."/>
            <person name="Pati A."/>
            <person name="Goodwin L."/>
            <person name="Nordberg H.P."/>
            <person name="Cantor M.N."/>
            <person name="Hua S.X."/>
            <person name="Woyke T."/>
            <person name="Kerfeld C.A."/>
        </authorList>
    </citation>
    <scope>NUCLEOTIDE SEQUENCE [LARGE SCALE GENOMIC DNA]</scope>
    <source>
        <strain evidence="9 10">PCC 7113</strain>
    </source>
</reference>
<feature type="domain" description="HAMP" evidence="8">
    <location>
        <begin position="387"/>
        <end position="439"/>
    </location>
</feature>
<feature type="coiled-coil region" evidence="4">
    <location>
        <begin position="653"/>
        <end position="680"/>
    </location>
</feature>
<feature type="compositionally biased region" description="Polar residues" evidence="5">
    <location>
        <begin position="1"/>
        <end position="16"/>
    </location>
</feature>
<evidence type="ECO:0000256" key="1">
    <source>
        <dbReference type="ARBA" id="ARBA00023224"/>
    </source>
</evidence>
<dbReference type="Gene3D" id="1.10.287.950">
    <property type="entry name" value="Methyl-accepting chemotaxis protein"/>
    <property type="match status" value="1"/>
</dbReference>